<dbReference type="OrthoDB" id="9783791at2"/>
<dbReference type="Pfam" id="PF00535">
    <property type="entry name" value="Glycos_transf_2"/>
    <property type="match status" value="1"/>
</dbReference>
<dbReference type="SUPFAM" id="SSF53756">
    <property type="entry name" value="UDP-Glycosyltransferase/glycogen phosphorylase"/>
    <property type="match status" value="1"/>
</dbReference>
<reference evidence="2 3" key="1">
    <citation type="submission" date="2019-01" db="EMBL/GenBank/DDBJ databases">
        <authorList>
            <person name="Chen W.-M."/>
        </authorList>
    </citation>
    <scope>NUCLEOTIDE SEQUENCE [LARGE SCALE GENOMIC DNA]</scope>
    <source>
        <strain evidence="2 3">CCP-6</strain>
    </source>
</reference>
<dbReference type="PANTHER" id="PTHR43179:SF7">
    <property type="entry name" value="RHAMNOSYLTRANSFERASE WBBL"/>
    <property type="match status" value="1"/>
</dbReference>
<name>A0A437MEQ8_9PROT</name>
<accession>A0A437MEQ8</accession>
<comment type="caution">
    <text evidence="2">The sequence shown here is derived from an EMBL/GenBank/DDBJ whole genome shotgun (WGS) entry which is preliminary data.</text>
</comment>
<evidence type="ECO:0000313" key="3">
    <source>
        <dbReference type="Proteomes" id="UP000282957"/>
    </source>
</evidence>
<evidence type="ECO:0000259" key="1">
    <source>
        <dbReference type="Pfam" id="PF00535"/>
    </source>
</evidence>
<dbReference type="Gene3D" id="3.90.550.10">
    <property type="entry name" value="Spore Coat Polysaccharide Biosynthesis Protein SpsA, Chain A"/>
    <property type="match status" value="1"/>
</dbReference>
<organism evidence="2 3">
    <name type="scientific">Rhodovarius crocodyli</name>
    <dbReference type="NCBI Taxonomy" id="1979269"/>
    <lineage>
        <taxon>Bacteria</taxon>
        <taxon>Pseudomonadati</taxon>
        <taxon>Pseudomonadota</taxon>
        <taxon>Alphaproteobacteria</taxon>
        <taxon>Acetobacterales</taxon>
        <taxon>Roseomonadaceae</taxon>
        <taxon>Rhodovarius</taxon>
    </lineage>
</organism>
<dbReference type="Pfam" id="PF13692">
    <property type="entry name" value="Glyco_trans_1_4"/>
    <property type="match status" value="1"/>
</dbReference>
<dbReference type="AlphaFoldDB" id="A0A437MEQ8"/>
<keyword evidence="3" id="KW-1185">Reference proteome</keyword>
<sequence>MAGRAAEIPVPWRCPRSGRSWPPPGGAVVRTSLGLRSGLEPCVAPSSCPSGCQRVRAGSMTDSCRGGFNIYAGPAWVALAGPRVAPGARCVPMPDEPPPLAAALQCSVDVFTAQEIAGWVRDPAAPDRRVELELLLDDVPMARVVAANYRPDLEAAGIGDGRHGFSIRPVHALMPGTLASVRLRDTATGHELIEGMGRVIHRAGGFDAGVGRLLSGLVENSARRARTAGELAPVVASLRRALAMAEAAQAGLPERAAAHGAHDASAPLSLPETVPEVSVIIPAHNQWAVTHACLTSLIAQMPRASFEVVLVDDASTDETRDAALSGNIRVLRQKANLGFIGACNAGAAAARGRVLLFLNNDTIVTPGWLDEMLATLAPGIGVVGAALLNDDGTLQEAGGIIWREADAWSYGRNEDPDDPRYRFLRDADYVSGAALMIPAALFRELGGFDAHYAPAYYEDVDLCFRVRAAGQRVVVQPAARIIHLEGASHGRDIERGVKRHQVLNQARLRERWASTLAGHAETGRNPEAEADRAAGPRALFIDEATPTPDRDAGSQASVQHMRLLQGLGYRVTFAPSEFQEEAGAYTRALERRGIQCLHAPWRHSLEEALLRMPAPPEVIYLYRYGSARRHLALARRLAPQARVVFSVCDLHFLRLEREAALEGDALLAAQAAVIRQEELSLIAAADATVVHSPEEAALLARLLPRARVHVVTWPVTPNPTTQPFLERRGTCFLGGFAHAPNVDAVLWMGRALRPLLDGLPLTIYGSGPTPEVLAEGHGDIRVAGFVPELAPALHRHRSAVAPLRYGAGIKGKVLDSLAHGLPCVMTAVAAEGLGLPEELRWLLAEDAAAMAEKLHRLETDAGWNARLSEAGLSYIRARFGEQAVRAQMRAALG</sequence>
<proteinExistence type="predicted"/>
<dbReference type="SUPFAM" id="SSF53448">
    <property type="entry name" value="Nucleotide-diphospho-sugar transferases"/>
    <property type="match status" value="1"/>
</dbReference>
<dbReference type="GO" id="GO:0016740">
    <property type="term" value="F:transferase activity"/>
    <property type="evidence" value="ECO:0007669"/>
    <property type="project" value="UniProtKB-KW"/>
</dbReference>
<dbReference type="InterPro" id="IPR029044">
    <property type="entry name" value="Nucleotide-diphossugar_trans"/>
</dbReference>
<dbReference type="Gene3D" id="3.40.50.2000">
    <property type="entry name" value="Glycogen Phosphorylase B"/>
    <property type="match status" value="1"/>
</dbReference>
<dbReference type="CDD" id="cd04186">
    <property type="entry name" value="GT_2_like_c"/>
    <property type="match status" value="1"/>
</dbReference>
<evidence type="ECO:0000313" key="2">
    <source>
        <dbReference type="EMBL" id="RVT96134.1"/>
    </source>
</evidence>
<gene>
    <name evidence="2" type="ORF">EOD42_13515</name>
</gene>
<protein>
    <submittedName>
        <fullName evidence="2">Glycosyltransferase</fullName>
    </submittedName>
</protein>
<dbReference type="EMBL" id="SACL01000004">
    <property type="protein sequence ID" value="RVT96134.1"/>
    <property type="molecule type" value="Genomic_DNA"/>
</dbReference>
<dbReference type="PANTHER" id="PTHR43179">
    <property type="entry name" value="RHAMNOSYLTRANSFERASE WBBL"/>
    <property type="match status" value="1"/>
</dbReference>
<keyword evidence="2" id="KW-0808">Transferase</keyword>
<feature type="domain" description="Glycosyltransferase 2-like" evidence="1">
    <location>
        <begin position="278"/>
        <end position="388"/>
    </location>
</feature>
<dbReference type="CDD" id="cd03801">
    <property type="entry name" value="GT4_PimA-like"/>
    <property type="match status" value="1"/>
</dbReference>
<dbReference type="Proteomes" id="UP000282957">
    <property type="component" value="Unassembled WGS sequence"/>
</dbReference>
<dbReference type="InterPro" id="IPR001173">
    <property type="entry name" value="Glyco_trans_2-like"/>
</dbReference>